<dbReference type="SUPFAM" id="SSF111369">
    <property type="entry name" value="HlyD-like secretion proteins"/>
    <property type="match status" value="1"/>
</dbReference>
<dbReference type="PANTHER" id="PTHR30469:SF15">
    <property type="entry name" value="HLYD FAMILY OF SECRETION PROTEINS"/>
    <property type="match status" value="1"/>
</dbReference>
<dbReference type="GO" id="GO:1990281">
    <property type="term" value="C:efflux pump complex"/>
    <property type="evidence" value="ECO:0007669"/>
    <property type="project" value="TreeGrafter"/>
</dbReference>
<organism evidence="4 5">
    <name type="scientific">Inhella proteolytica</name>
    <dbReference type="NCBI Taxonomy" id="2795029"/>
    <lineage>
        <taxon>Bacteria</taxon>
        <taxon>Pseudomonadati</taxon>
        <taxon>Pseudomonadota</taxon>
        <taxon>Betaproteobacteria</taxon>
        <taxon>Burkholderiales</taxon>
        <taxon>Sphaerotilaceae</taxon>
        <taxon>Inhella</taxon>
    </lineage>
</organism>
<keyword evidence="1" id="KW-0175">Coiled coil</keyword>
<dbReference type="Gene3D" id="1.10.287.470">
    <property type="entry name" value="Helix hairpin bin"/>
    <property type="match status" value="1"/>
</dbReference>
<evidence type="ECO:0000313" key="5">
    <source>
        <dbReference type="Proteomes" id="UP000613266"/>
    </source>
</evidence>
<comment type="caution">
    <text evidence="4">The sequence shown here is derived from an EMBL/GenBank/DDBJ whole genome shotgun (WGS) entry which is preliminary data.</text>
</comment>
<proteinExistence type="predicted"/>
<dbReference type="GO" id="GO:0015562">
    <property type="term" value="F:efflux transmembrane transporter activity"/>
    <property type="evidence" value="ECO:0007669"/>
    <property type="project" value="TreeGrafter"/>
</dbReference>
<dbReference type="RefSeq" id="WP_198112358.1">
    <property type="nucleotide sequence ID" value="NZ_JAEDAK010000013.1"/>
</dbReference>
<evidence type="ECO:0000256" key="2">
    <source>
        <dbReference type="SAM" id="MobiDB-lite"/>
    </source>
</evidence>
<accession>A0A931J914</accession>
<dbReference type="InterPro" id="IPR058649">
    <property type="entry name" value="CzcB_C"/>
</dbReference>
<feature type="compositionally biased region" description="Pro residues" evidence="2">
    <location>
        <begin position="1"/>
        <end position="13"/>
    </location>
</feature>
<dbReference type="Proteomes" id="UP000613266">
    <property type="component" value="Unassembled WGS sequence"/>
</dbReference>
<protein>
    <submittedName>
        <fullName evidence="4">Biotin/lipoyl-binding protein</fullName>
    </submittedName>
</protein>
<dbReference type="Gene3D" id="2.40.50.100">
    <property type="match status" value="1"/>
</dbReference>
<reference evidence="4" key="1">
    <citation type="submission" date="2020-12" db="EMBL/GenBank/DDBJ databases">
        <title>The genome sequence of Inhella sp. 1Y17.</title>
        <authorList>
            <person name="Liu Y."/>
        </authorList>
    </citation>
    <scope>NUCLEOTIDE SEQUENCE</scope>
    <source>
        <strain evidence="4">1Y17</strain>
    </source>
</reference>
<feature type="domain" description="CzcB-like C-terminal circularly permuted SH3-like" evidence="3">
    <location>
        <begin position="368"/>
        <end position="405"/>
    </location>
</feature>
<gene>
    <name evidence="4" type="ORF">I7X39_16975</name>
</gene>
<dbReference type="EMBL" id="JAEDAK010000013">
    <property type="protein sequence ID" value="MBH9578587.1"/>
    <property type="molecule type" value="Genomic_DNA"/>
</dbReference>
<dbReference type="AlphaFoldDB" id="A0A931J914"/>
<feature type="coiled-coil region" evidence="1">
    <location>
        <begin position="152"/>
        <end position="210"/>
    </location>
</feature>
<evidence type="ECO:0000259" key="3">
    <source>
        <dbReference type="Pfam" id="PF25975"/>
    </source>
</evidence>
<evidence type="ECO:0000256" key="1">
    <source>
        <dbReference type="SAM" id="Coils"/>
    </source>
</evidence>
<keyword evidence="5" id="KW-1185">Reference proteome</keyword>
<feature type="region of interest" description="Disordered" evidence="2">
    <location>
        <begin position="1"/>
        <end position="22"/>
    </location>
</feature>
<evidence type="ECO:0000313" key="4">
    <source>
        <dbReference type="EMBL" id="MBH9578587.1"/>
    </source>
</evidence>
<dbReference type="Gene3D" id="2.40.420.20">
    <property type="match status" value="1"/>
</dbReference>
<sequence length="420" mass="45509">MSVVPSPPAPPAPHSGAAMDRALPPTGRLRRFAPWGLGGLGLLSLALWGGQALPSQPVARNAQLAPVRQGEFRDELALRARVEPLRSVQLDAQESGRVEAVFVRDGDWVEAGSPLYRLHSPEQEQLLMQRRAEVAQQLANMAAQRSAQAASLAQSRRELLQLQAAQQQAEAEYRRQATLAAQGFVSSAALDQAQRQLQLAEQLLAQTREDQAQEALTRQQSLDEMARAVSGLQGGLQLLQRAHERLQLRAPLSGRLSGFTPQLGATLQPGERLGRIDDPDAGMQLVAELDEYYLPRLQPGQQALSSLGPLRLTQTLPQVQGGKARVLLRWLQPPAAASLRPGQAVELRLQFSPPSAALLLPDGPGVQSRLYVRQGGQLLRRTVQLGRRAAGQVEVLAGLQAGEQVLISQPPHEAERLALP</sequence>
<name>A0A931J914_9BURK</name>
<dbReference type="PANTHER" id="PTHR30469">
    <property type="entry name" value="MULTIDRUG RESISTANCE PROTEIN MDTA"/>
    <property type="match status" value="1"/>
</dbReference>
<dbReference type="Pfam" id="PF25975">
    <property type="entry name" value="CzcB_C"/>
    <property type="match status" value="1"/>
</dbReference>